<organism evidence="2 3">
    <name type="scientific">Didymella glomerata</name>
    <dbReference type="NCBI Taxonomy" id="749621"/>
    <lineage>
        <taxon>Eukaryota</taxon>
        <taxon>Fungi</taxon>
        <taxon>Dikarya</taxon>
        <taxon>Ascomycota</taxon>
        <taxon>Pezizomycotina</taxon>
        <taxon>Dothideomycetes</taxon>
        <taxon>Pleosporomycetidae</taxon>
        <taxon>Pleosporales</taxon>
        <taxon>Pleosporineae</taxon>
        <taxon>Didymellaceae</taxon>
        <taxon>Didymella</taxon>
    </lineage>
</organism>
<accession>A0A9W9BWS7</accession>
<feature type="region of interest" description="Disordered" evidence="1">
    <location>
        <begin position="554"/>
        <end position="591"/>
    </location>
</feature>
<name>A0A9W9BWS7_9PLEO</name>
<evidence type="ECO:0000313" key="2">
    <source>
        <dbReference type="EMBL" id="KAJ4332612.1"/>
    </source>
</evidence>
<keyword evidence="3" id="KW-1185">Reference proteome</keyword>
<reference evidence="2" key="1">
    <citation type="submission" date="2022-10" db="EMBL/GenBank/DDBJ databases">
        <title>Tapping the CABI collections for fungal endophytes: first genome assemblies for Collariella, Neodidymelliopsis, Ascochyta clinopodiicola, Didymella pomorum, Didymosphaeria variabile, Neocosmospora piperis and Neocucurbitaria cava.</title>
        <authorList>
            <person name="Hill R."/>
        </authorList>
    </citation>
    <scope>NUCLEOTIDE SEQUENCE</scope>
    <source>
        <strain evidence="2">IMI 360193</strain>
    </source>
</reference>
<proteinExistence type="predicted"/>
<dbReference type="EMBL" id="JAPEUV010000113">
    <property type="protein sequence ID" value="KAJ4332612.1"/>
    <property type="molecule type" value="Genomic_DNA"/>
</dbReference>
<evidence type="ECO:0000313" key="3">
    <source>
        <dbReference type="Proteomes" id="UP001140562"/>
    </source>
</evidence>
<dbReference type="OrthoDB" id="5411773at2759"/>
<feature type="compositionally biased region" description="Polar residues" evidence="1">
    <location>
        <begin position="568"/>
        <end position="583"/>
    </location>
</feature>
<evidence type="ECO:0000256" key="1">
    <source>
        <dbReference type="SAM" id="MobiDB-lite"/>
    </source>
</evidence>
<comment type="caution">
    <text evidence="2">The sequence shown here is derived from an EMBL/GenBank/DDBJ whole genome shotgun (WGS) entry which is preliminary data.</text>
</comment>
<sequence length="591" mass="66395">MTTAAVPALQRRVSANANTKDAFSAAIEAVGTRPRRPQPRPTKPAPYELANHSKAFIEGLQFANAYEFLHSLLSAGTSISTPAQPYVGYLPPPSQIALAASLVPHKFKSPSRETARDSDAAFRYLQCLLSTIEDPTYAYVRQSFTFPAERTRRRPRGHRNTTRSLSPDEADDIDHLYCEAANDKSLWYRADDFWHIVGWAFNCSAAYKTRWERWKLWLAIMLDFLEKDWGVCFRQSQRDEEGLEAVLQQSLIWAYVAGEGQSMTRTTRRRIARAIFAIASPDSLKDYPEIWENEAKDTEEPPNKKQKLGNVDFETGEVADYDSDEETKDILPLVRSTRAIERKAEVTPPLDLPNIDNGSLDLSDAIERLGGSDAIALRQRLLALIAQVAEILPNQFTTLSDWFDNVVEDFRYLPTMLFNVFLTTLAVPRSTKYSFLANLLIPFVAGTVPDYFRYNPTQEHFESVLLPMKGSQSFATNAKVSLILEQLFVLMITDEQLEATDALREATETGIQARHNAYGSGRGKRVNAGEEKQARELMEASSNRLLGMLEMLEIMAGKPPQKKKDSKNSLTSIDSGSPLSSAPSDMEEDED</sequence>
<dbReference type="Proteomes" id="UP001140562">
    <property type="component" value="Unassembled WGS sequence"/>
</dbReference>
<gene>
    <name evidence="2" type="ORF">N0V87_008237</name>
</gene>
<protein>
    <submittedName>
        <fullName evidence="2">Uncharacterized protein</fullName>
    </submittedName>
</protein>
<dbReference type="AlphaFoldDB" id="A0A9W9BWS7"/>